<keyword evidence="1" id="KW-0732">Signal</keyword>
<dbReference type="EMBL" id="JACIEC010000014">
    <property type="protein sequence ID" value="MBB4145927.1"/>
    <property type="molecule type" value="Genomic_DNA"/>
</dbReference>
<protein>
    <submittedName>
        <fullName evidence="2">Putative transglutaminase-like cysteine proteinase</fullName>
    </submittedName>
</protein>
<evidence type="ECO:0000256" key="1">
    <source>
        <dbReference type="SAM" id="SignalP"/>
    </source>
</evidence>
<gene>
    <name evidence="2" type="ORF">GGQ72_004493</name>
</gene>
<keyword evidence="3" id="KW-1185">Reference proteome</keyword>
<dbReference type="PANTHER" id="PTHR39327:SF1">
    <property type="entry name" value="BLR5470 PROTEIN"/>
    <property type="match status" value="1"/>
</dbReference>
<dbReference type="Proteomes" id="UP000519897">
    <property type="component" value="Unassembled WGS sequence"/>
</dbReference>
<dbReference type="Pfam" id="PF06035">
    <property type="entry name" value="Peptidase_C93"/>
    <property type="match status" value="1"/>
</dbReference>
<dbReference type="RefSeq" id="WP_165130569.1">
    <property type="nucleotide sequence ID" value="NZ_CP049248.1"/>
</dbReference>
<evidence type="ECO:0000313" key="2">
    <source>
        <dbReference type="EMBL" id="MBB4145927.1"/>
    </source>
</evidence>
<dbReference type="Gene3D" id="3.10.620.30">
    <property type="match status" value="1"/>
</dbReference>
<evidence type="ECO:0000313" key="3">
    <source>
        <dbReference type="Proteomes" id="UP000519897"/>
    </source>
</evidence>
<accession>A0A7W6LMF5</accession>
<organism evidence="2 3">
    <name type="scientific">Rhizobium rhizoryzae</name>
    <dbReference type="NCBI Taxonomy" id="451876"/>
    <lineage>
        <taxon>Bacteria</taxon>
        <taxon>Pseudomonadati</taxon>
        <taxon>Pseudomonadota</taxon>
        <taxon>Alphaproteobacteria</taxon>
        <taxon>Hyphomicrobiales</taxon>
        <taxon>Rhizobiaceae</taxon>
        <taxon>Rhizobium/Agrobacterium group</taxon>
        <taxon>Rhizobium</taxon>
    </lineage>
</organism>
<dbReference type="InterPro" id="IPR010319">
    <property type="entry name" value="Transglutaminase-like_Cys_pept"/>
</dbReference>
<feature type="signal peptide" evidence="1">
    <location>
        <begin position="1"/>
        <end position="24"/>
    </location>
</feature>
<sequence>MIKKLLVTAATMTMLASSVTPSLAMGPAGMGMPLKNQFTYIQVAQPTLAPFGFVSYCVKNQDDCKPTEGPRSVEWSHAKMRELRKINYQINQAIQPINDDDGNDTWQANVSKGDCEDFVLTKRKELISRGWPAAALHIAVAYTPDNQGHAVLIVRTSNGDLVLDNRTNAINPWNNTDLKWVMIQSSENPLFWNQIHLG</sequence>
<reference evidence="2 3" key="1">
    <citation type="submission" date="2020-08" db="EMBL/GenBank/DDBJ databases">
        <title>Genomic Encyclopedia of Type Strains, Phase IV (KMG-IV): sequencing the most valuable type-strain genomes for metagenomic binning, comparative biology and taxonomic classification.</title>
        <authorList>
            <person name="Goeker M."/>
        </authorList>
    </citation>
    <scope>NUCLEOTIDE SEQUENCE [LARGE SCALE GENOMIC DNA]</scope>
    <source>
        <strain evidence="2 3">DSM 29514</strain>
    </source>
</reference>
<proteinExistence type="predicted"/>
<dbReference type="AlphaFoldDB" id="A0A7W6LMF5"/>
<dbReference type="PANTHER" id="PTHR39327">
    <property type="match status" value="1"/>
</dbReference>
<name>A0A7W6LMF5_9HYPH</name>
<comment type="caution">
    <text evidence="2">The sequence shown here is derived from an EMBL/GenBank/DDBJ whole genome shotgun (WGS) entry which is preliminary data.</text>
</comment>
<feature type="chain" id="PRO_5031573397" evidence="1">
    <location>
        <begin position="25"/>
        <end position="198"/>
    </location>
</feature>